<evidence type="ECO:0000256" key="1">
    <source>
        <dbReference type="ARBA" id="ARBA00006485"/>
    </source>
</evidence>
<dbReference type="PANTHER" id="PTHR24056:SF571">
    <property type="entry name" value="PROTEIN KINASE DOMAIN-CONTAINING PROTEIN"/>
    <property type="match status" value="1"/>
</dbReference>
<name>S8CM98_9LAMI</name>
<dbReference type="FunFam" id="1.10.510.10:FF:000043">
    <property type="entry name" value="probable serine/threonine-protein kinase At1g54610"/>
    <property type="match status" value="1"/>
</dbReference>
<sequence length="354" mass="40448">SFKFGRLTEAEQVAAGWPAWLSAVAGEAIEGWLPLRSEQYERLEKIGQGTYSDVYRARDLKTGRIVAVKKVKFDSFKPDSVRFMAREILILRKLDHPNVMKLEGIITSRLSSHIYLVFEYMEHDLAGLLSSPDVRFTDSQIKCYMLQLLSGLKHCHSKGILHRDIKTSNILLNNDGILKIADFGLANFTRMKNRQQQPLTSRVVTLWYRPPELLLGSTSYGKGVDLWSVGCVFAELFFGKPLLKGRTEVVEQLHKIFKLCGSPSDEYWARSKLPLSNMFRPQQSYESTLRNRCSQLPKTALSLLETFFSIEPHRRGTASSALNSMYFNTKPYACDPSSFPKYPPNKEMDAKFRE</sequence>
<dbReference type="PROSITE" id="PS00107">
    <property type="entry name" value="PROTEIN_KINASE_ATP"/>
    <property type="match status" value="1"/>
</dbReference>
<dbReference type="PANTHER" id="PTHR24056">
    <property type="entry name" value="CELL DIVISION PROTEIN KINASE"/>
    <property type="match status" value="1"/>
</dbReference>
<dbReference type="InterPro" id="IPR017441">
    <property type="entry name" value="Protein_kinase_ATP_BS"/>
</dbReference>
<dbReference type="Proteomes" id="UP000015453">
    <property type="component" value="Unassembled WGS sequence"/>
</dbReference>
<dbReference type="FunFam" id="3.30.200.20:FF:000021">
    <property type="entry name" value="probable serine/threonine-protein kinase At1g54610"/>
    <property type="match status" value="1"/>
</dbReference>
<feature type="binding site" evidence="7">
    <location>
        <position position="70"/>
    </location>
    <ligand>
        <name>ATP</name>
        <dbReference type="ChEBI" id="CHEBI:30616"/>
    </ligand>
</feature>
<accession>S8CM98</accession>
<dbReference type="GO" id="GO:0005634">
    <property type="term" value="C:nucleus"/>
    <property type="evidence" value="ECO:0007669"/>
    <property type="project" value="TreeGrafter"/>
</dbReference>
<keyword evidence="11" id="KW-1185">Reference proteome</keyword>
<evidence type="ECO:0000256" key="6">
    <source>
        <dbReference type="ARBA" id="ARBA00022840"/>
    </source>
</evidence>
<keyword evidence="6 7" id="KW-0067">ATP-binding</keyword>
<evidence type="ECO:0000313" key="11">
    <source>
        <dbReference type="Proteomes" id="UP000015453"/>
    </source>
</evidence>
<protein>
    <recommendedName>
        <fullName evidence="9">Protein kinase domain-containing protein</fullName>
    </recommendedName>
</protein>
<organism evidence="10 11">
    <name type="scientific">Genlisea aurea</name>
    <dbReference type="NCBI Taxonomy" id="192259"/>
    <lineage>
        <taxon>Eukaryota</taxon>
        <taxon>Viridiplantae</taxon>
        <taxon>Streptophyta</taxon>
        <taxon>Embryophyta</taxon>
        <taxon>Tracheophyta</taxon>
        <taxon>Spermatophyta</taxon>
        <taxon>Magnoliopsida</taxon>
        <taxon>eudicotyledons</taxon>
        <taxon>Gunneridae</taxon>
        <taxon>Pentapetalae</taxon>
        <taxon>asterids</taxon>
        <taxon>lamiids</taxon>
        <taxon>Lamiales</taxon>
        <taxon>Lentibulariaceae</taxon>
        <taxon>Genlisea</taxon>
    </lineage>
</organism>
<dbReference type="EMBL" id="AUSU01002677">
    <property type="protein sequence ID" value="EPS68289.1"/>
    <property type="molecule type" value="Genomic_DNA"/>
</dbReference>
<reference evidence="10 11" key="1">
    <citation type="journal article" date="2013" name="BMC Genomics">
        <title>The miniature genome of a carnivorous plant Genlisea aurea contains a low number of genes and short non-coding sequences.</title>
        <authorList>
            <person name="Leushkin E.V."/>
            <person name="Sutormin R.A."/>
            <person name="Nabieva E.R."/>
            <person name="Penin A.A."/>
            <person name="Kondrashov A.S."/>
            <person name="Logacheva M.D."/>
        </authorList>
    </citation>
    <scope>NUCLEOTIDE SEQUENCE [LARGE SCALE GENOMIC DNA]</scope>
</reference>
<feature type="non-terminal residue" evidence="10">
    <location>
        <position position="1"/>
    </location>
</feature>
<dbReference type="Gene3D" id="3.30.200.20">
    <property type="entry name" value="Phosphorylase Kinase, domain 1"/>
    <property type="match status" value="1"/>
</dbReference>
<proteinExistence type="inferred from homology"/>
<comment type="similarity">
    <text evidence="1">Belongs to the protein kinase superfamily. CMGC Ser/Thr protein kinase family. CDC2/CDKX subfamily.</text>
</comment>
<dbReference type="GO" id="GO:0005524">
    <property type="term" value="F:ATP binding"/>
    <property type="evidence" value="ECO:0007669"/>
    <property type="project" value="UniProtKB-UniRule"/>
</dbReference>
<dbReference type="InterPro" id="IPR000719">
    <property type="entry name" value="Prot_kinase_dom"/>
</dbReference>
<dbReference type="InterPro" id="IPR008271">
    <property type="entry name" value="Ser/Thr_kinase_AS"/>
</dbReference>
<dbReference type="CDD" id="cd07840">
    <property type="entry name" value="STKc_CDK9_like"/>
    <property type="match status" value="1"/>
</dbReference>
<dbReference type="PROSITE" id="PS00108">
    <property type="entry name" value="PROTEIN_KINASE_ST"/>
    <property type="match status" value="1"/>
</dbReference>
<evidence type="ECO:0000259" key="9">
    <source>
        <dbReference type="PROSITE" id="PS50011"/>
    </source>
</evidence>
<keyword evidence="3" id="KW-0808">Transferase</keyword>
<keyword evidence="5" id="KW-0418">Kinase</keyword>
<dbReference type="AlphaFoldDB" id="S8CM98"/>
<dbReference type="Gene3D" id="1.10.510.10">
    <property type="entry name" value="Transferase(Phosphotransferase) domain 1"/>
    <property type="match status" value="1"/>
</dbReference>
<evidence type="ECO:0000256" key="4">
    <source>
        <dbReference type="ARBA" id="ARBA00022741"/>
    </source>
</evidence>
<evidence type="ECO:0000256" key="2">
    <source>
        <dbReference type="ARBA" id="ARBA00022527"/>
    </source>
</evidence>
<keyword evidence="2 8" id="KW-0723">Serine/threonine-protein kinase</keyword>
<comment type="caution">
    <text evidence="10">The sequence shown here is derived from an EMBL/GenBank/DDBJ whole genome shotgun (WGS) entry which is preliminary data.</text>
</comment>
<evidence type="ECO:0000313" key="10">
    <source>
        <dbReference type="EMBL" id="EPS68289.1"/>
    </source>
</evidence>
<dbReference type="InterPro" id="IPR050108">
    <property type="entry name" value="CDK"/>
</dbReference>
<evidence type="ECO:0000256" key="5">
    <source>
        <dbReference type="ARBA" id="ARBA00022777"/>
    </source>
</evidence>
<dbReference type="GO" id="GO:0008353">
    <property type="term" value="F:RNA polymerase II CTD heptapeptide repeat kinase activity"/>
    <property type="evidence" value="ECO:0007669"/>
    <property type="project" value="TreeGrafter"/>
</dbReference>
<dbReference type="InterPro" id="IPR011009">
    <property type="entry name" value="Kinase-like_dom_sf"/>
</dbReference>
<dbReference type="Pfam" id="PF00069">
    <property type="entry name" value="Pkinase"/>
    <property type="match status" value="1"/>
</dbReference>
<gene>
    <name evidence="10" type="ORF">M569_06479</name>
</gene>
<dbReference type="OrthoDB" id="28397at2759"/>
<dbReference type="GO" id="GO:0000307">
    <property type="term" value="C:cyclin-dependent protein kinase holoenzyme complex"/>
    <property type="evidence" value="ECO:0007669"/>
    <property type="project" value="TreeGrafter"/>
</dbReference>
<evidence type="ECO:0000256" key="3">
    <source>
        <dbReference type="ARBA" id="ARBA00022679"/>
    </source>
</evidence>
<dbReference type="GO" id="GO:0032968">
    <property type="term" value="P:positive regulation of transcription elongation by RNA polymerase II"/>
    <property type="evidence" value="ECO:0007669"/>
    <property type="project" value="TreeGrafter"/>
</dbReference>
<feature type="non-terminal residue" evidence="10">
    <location>
        <position position="354"/>
    </location>
</feature>
<feature type="domain" description="Protein kinase" evidence="9">
    <location>
        <begin position="40"/>
        <end position="327"/>
    </location>
</feature>
<dbReference type="PROSITE" id="PS50011">
    <property type="entry name" value="PROTEIN_KINASE_DOM"/>
    <property type="match status" value="1"/>
</dbReference>
<dbReference type="SUPFAM" id="SSF56112">
    <property type="entry name" value="Protein kinase-like (PK-like)"/>
    <property type="match status" value="1"/>
</dbReference>
<keyword evidence="4 7" id="KW-0547">Nucleotide-binding</keyword>
<evidence type="ECO:0000256" key="7">
    <source>
        <dbReference type="PROSITE-ProRule" id="PRU10141"/>
    </source>
</evidence>
<evidence type="ECO:0000256" key="8">
    <source>
        <dbReference type="RuleBase" id="RU000304"/>
    </source>
</evidence>
<dbReference type="SMART" id="SM00220">
    <property type="entry name" value="S_TKc"/>
    <property type="match status" value="1"/>
</dbReference>